<keyword evidence="3" id="KW-0547">Nucleotide-binding</keyword>
<dbReference type="Pfam" id="PF13173">
    <property type="entry name" value="AAA_14"/>
    <property type="match status" value="1"/>
</dbReference>
<proteinExistence type="predicted"/>
<dbReference type="Gene3D" id="3.40.50.300">
    <property type="entry name" value="P-loop containing nucleotide triphosphate hydrolases"/>
    <property type="match status" value="1"/>
</dbReference>
<evidence type="ECO:0000259" key="1">
    <source>
        <dbReference type="Pfam" id="PF13173"/>
    </source>
</evidence>
<name>A0AA96JG98_9MICO</name>
<feature type="domain" description="DUF4143" evidence="2">
    <location>
        <begin position="178"/>
        <end position="330"/>
    </location>
</feature>
<dbReference type="PANTHER" id="PTHR43566">
    <property type="entry name" value="CONSERVED PROTEIN"/>
    <property type="match status" value="1"/>
</dbReference>
<gene>
    <name evidence="3" type="ORF">RN607_01390</name>
</gene>
<accession>A0AA96JG98</accession>
<dbReference type="InterPro" id="IPR027417">
    <property type="entry name" value="P-loop_NTPase"/>
</dbReference>
<protein>
    <submittedName>
        <fullName evidence="3">ATP-binding protein</fullName>
    </submittedName>
</protein>
<evidence type="ECO:0000313" key="3">
    <source>
        <dbReference type="EMBL" id="WNM27689.1"/>
    </source>
</evidence>
<feature type="domain" description="AAA" evidence="1">
    <location>
        <begin position="23"/>
        <end position="139"/>
    </location>
</feature>
<dbReference type="KEGG" id="dcp:RN607_01390"/>
<dbReference type="EMBL" id="CP134880">
    <property type="protein sequence ID" value="WNM27689.1"/>
    <property type="molecule type" value="Genomic_DNA"/>
</dbReference>
<dbReference type="GO" id="GO:0005524">
    <property type="term" value="F:ATP binding"/>
    <property type="evidence" value="ECO:0007669"/>
    <property type="project" value="UniProtKB-KW"/>
</dbReference>
<dbReference type="Proteomes" id="UP001303408">
    <property type="component" value="Chromosome"/>
</dbReference>
<dbReference type="InterPro" id="IPR041682">
    <property type="entry name" value="AAA_14"/>
</dbReference>
<dbReference type="Pfam" id="PF13635">
    <property type="entry name" value="DUF4143"/>
    <property type="match status" value="1"/>
</dbReference>
<organism evidence="3">
    <name type="scientific">Demequina capsici</name>
    <dbReference type="NCBI Taxonomy" id="3075620"/>
    <lineage>
        <taxon>Bacteria</taxon>
        <taxon>Bacillati</taxon>
        <taxon>Actinomycetota</taxon>
        <taxon>Actinomycetes</taxon>
        <taxon>Micrococcales</taxon>
        <taxon>Demequinaceae</taxon>
        <taxon>Demequina</taxon>
    </lineage>
</organism>
<dbReference type="PANTHER" id="PTHR43566:SF2">
    <property type="entry name" value="DUF4143 DOMAIN-CONTAINING PROTEIN"/>
    <property type="match status" value="1"/>
</dbReference>
<sequence length="385" mass="42497">MNDTWLPRDHDAARLRAALDRAPAVLLTGQRQVGKTSLVRRQLDPQRGHYFDLEDPRDQARLADPILALEHLSGTVVIDEAQRMPQLFPMLRVLIDQDRTPGRFLLLGSASPDLVGLGAESLAGRIALVELGPLGLEEVGADHLNSLWLRGGLPEAFTAVDDAAAGAWLGDYISTFLERDLAQLGSRVPATTMRRFWTMLAHRHSGTWNGAEMARSLGASEPTARRYLDSLTDALVVRQLQPWVANIGKRQVRSPKVYLRDSGTLHRLLGIPTMDDLLAHPILGASWEGLVVEHVARWGLPMYFWRTQDGAEIDLIVDFGSTRWGIEIKRTDSPKVTPSMRHALEDLGLERIIVVHAGSDRFPLAERIEAIGAAELLTSDGPPTA</sequence>
<dbReference type="RefSeq" id="WP_313543848.1">
    <property type="nucleotide sequence ID" value="NZ_CP134880.1"/>
</dbReference>
<evidence type="ECO:0000259" key="2">
    <source>
        <dbReference type="Pfam" id="PF13635"/>
    </source>
</evidence>
<keyword evidence="3" id="KW-0067">ATP-binding</keyword>
<dbReference type="SUPFAM" id="SSF52540">
    <property type="entry name" value="P-loop containing nucleoside triphosphate hydrolases"/>
    <property type="match status" value="1"/>
</dbReference>
<dbReference type="InterPro" id="IPR025420">
    <property type="entry name" value="DUF4143"/>
</dbReference>
<dbReference type="AlphaFoldDB" id="A0AA96JG98"/>
<reference evidence="3" key="1">
    <citation type="submission" date="2023-09" db="EMBL/GenBank/DDBJ databases">
        <title>Demequina sp. a novel bacteria isolated from Capsicum annuum.</title>
        <authorList>
            <person name="Humaira Z."/>
            <person name="Lee J."/>
            <person name="Cho D."/>
        </authorList>
    </citation>
    <scope>NUCLEOTIDE SEQUENCE</scope>
    <source>
        <strain evidence="3">PMTSA13</strain>
    </source>
</reference>